<dbReference type="RefSeq" id="WP_142933853.1">
    <property type="nucleotide sequence ID" value="NZ_ML660170.1"/>
</dbReference>
<accession>A0A545U4B3</accession>
<sequence length="75" mass="8395">MNLRQTVFCFAVSILTMAAGFVVFSVDPSQWSLVFVGFGLLAMTVYFWLINPNKLVEIKQPLLLAARSPQNRSSN</sequence>
<evidence type="ECO:0000256" key="1">
    <source>
        <dbReference type="SAM" id="Phobius"/>
    </source>
</evidence>
<reference evidence="2 3" key="1">
    <citation type="submission" date="2019-07" db="EMBL/GenBank/DDBJ databases">
        <title>Draft genome for Aliikangiella sp. M105.</title>
        <authorList>
            <person name="Wang G."/>
        </authorList>
    </citation>
    <scope>NUCLEOTIDE SEQUENCE [LARGE SCALE GENOMIC DNA]</scope>
    <source>
        <strain evidence="2 3">M105</strain>
    </source>
</reference>
<gene>
    <name evidence="2" type="ORF">FLL46_22155</name>
</gene>
<keyword evidence="1" id="KW-0472">Membrane</keyword>
<keyword evidence="3" id="KW-1185">Reference proteome</keyword>
<evidence type="ECO:0000313" key="3">
    <source>
        <dbReference type="Proteomes" id="UP000315439"/>
    </source>
</evidence>
<organism evidence="2 3">
    <name type="scientific">Aliikangiella coralliicola</name>
    <dbReference type="NCBI Taxonomy" id="2592383"/>
    <lineage>
        <taxon>Bacteria</taxon>
        <taxon>Pseudomonadati</taxon>
        <taxon>Pseudomonadota</taxon>
        <taxon>Gammaproteobacteria</taxon>
        <taxon>Oceanospirillales</taxon>
        <taxon>Pleioneaceae</taxon>
        <taxon>Aliikangiella</taxon>
    </lineage>
</organism>
<keyword evidence="1" id="KW-0812">Transmembrane</keyword>
<feature type="transmembrane region" description="Helical" evidence="1">
    <location>
        <begin position="31"/>
        <end position="50"/>
    </location>
</feature>
<proteinExistence type="predicted"/>
<comment type="caution">
    <text evidence="2">The sequence shown here is derived from an EMBL/GenBank/DDBJ whole genome shotgun (WGS) entry which is preliminary data.</text>
</comment>
<dbReference type="Proteomes" id="UP000315439">
    <property type="component" value="Unassembled WGS sequence"/>
</dbReference>
<name>A0A545U4B3_9GAMM</name>
<dbReference type="AlphaFoldDB" id="A0A545U4B3"/>
<dbReference type="EMBL" id="VIKS01000014">
    <property type="protein sequence ID" value="TQV84331.1"/>
    <property type="molecule type" value="Genomic_DNA"/>
</dbReference>
<protein>
    <submittedName>
        <fullName evidence="2">Uncharacterized protein</fullName>
    </submittedName>
</protein>
<keyword evidence="1" id="KW-1133">Transmembrane helix</keyword>
<feature type="transmembrane region" description="Helical" evidence="1">
    <location>
        <begin position="7"/>
        <end position="25"/>
    </location>
</feature>
<evidence type="ECO:0000313" key="2">
    <source>
        <dbReference type="EMBL" id="TQV84331.1"/>
    </source>
</evidence>